<dbReference type="CDD" id="cd23763">
    <property type="entry name" value="ASKHA_ATPase_ROK"/>
    <property type="match status" value="1"/>
</dbReference>
<comment type="function">
    <text evidence="1">Transcriptional repressor of xylose-utilizing enzymes.</text>
</comment>
<organism evidence="4 5">
    <name type="scientific">Carnobacterium inhibens</name>
    <dbReference type="NCBI Taxonomy" id="147709"/>
    <lineage>
        <taxon>Bacteria</taxon>
        <taxon>Bacillati</taxon>
        <taxon>Bacillota</taxon>
        <taxon>Bacilli</taxon>
        <taxon>Lactobacillales</taxon>
        <taxon>Carnobacteriaceae</taxon>
        <taxon>Carnobacterium</taxon>
    </lineage>
</organism>
<dbReference type="Pfam" id="PF00480">
    <property type="entry name" value="ROK"/>
    <property type="match status" value="1"/>
</dbReference>
<name>A0ABR7TFM1_9LACT</name>
<dbReference type="Gene3D" id="1.10.10.10">
    <property type="entry name" value="Winged helix-like DNA-binding domain superfamily/Winged helix DNA-binding domain"/>
    <property type="match status" value="1"/>
</dbReference>
<dbReference type="SUPFAM" id="SSF53067">
    <property type="entry name" value="Actin-like ATPase domain"/>
    <property type="match status" value="2"/>
</dbReference>
<proteinExistence type="inferred from homology"/>
<comment type="similarity">
    <text evidence="2">Belongs to the ROK (NagC/XylR) family.</text>
</comment>
<dbReference type="Proteomes" id="UP000638836">
    <property type="component" value="Unassembled WGS sequence"/>
</dbReference>
<sequence>MNQQKEGEKLKSHKPRNIKNHNLNVLRSVLRENRSLSTKDLSAISGLSVVSINKLLSELVETGEVTIQENPAITGGRRASIYQFNQHFTHFLVIQFTEKNQDIIALFHVCNLFGEVIEEKEFTKDELIWDLLKQNISVFIEKDPSISSIIFGIPGVEIEDKLKIMDFEPLSHLNLRQLVQEKFGIQVIIENDINAATLGYAVELNTSDEIYVSLYYPENYPPGAGIVYDGKLFRGKHGLSGEIKHLPLTSNEDIFPKPKEILVKNIHEALQVVISMYDPTRIVIYTNHLDFSKDDLENIRTELTQVFPYFELTDLRLAESFQEDYLRGLIHLGLENLIHYIE</sequence>
<keyword evidence="3" id="KW-0859">Xylose metabolism</keyword>
<comment type="caution">
    <text evidence="4">The sequence shown here is derived from an EMBL/GenBank/DDBJ whole genome shotgun (WGS) entry which is preliminary data.</text>
</comment>
<evidence type="ECO:0000256" key="2">
    <source>
        <dbReference type="ARBA" id="ARBA00006479"/>
    </source>
</evidence>
<dbReference type="PANTHER" id="PTHR18964">
    <property type="entry name" value="ROK (REPRESSOR, ORF, KINASE) FAMILY"/>
    <property type="match status" value="1"/>
</dbReference>
<evidence type="ECO:0000256" key="1">
    <source>
        <dbReference type="ARBA" id="ARBA00002486"/>
    </source>
</evidence>
<keyword evidence="3" id="KW-0119">Carbohydrate metabolism</keyword>
<dbReference type="InterPro" id="IPR043129">
    <property type="entry name" value="ATPase_NBD"/>
</dbReference>
<gene>
    <name evidence="4" type="ORF">GLO26_10405</name>
</gene>
<dbReference type="InterPro" id="IPR000600">
    <property type="entry name" value="ROK"/>
</dbReference>
<protein>
    <submittedName>
        <fullName evidence="4">ROK family protein</fullName>
    </submittedName>
</protein>
<keyword evidence="5" id="KW-1185">Reference proteome</keyword>
<dbReference type="InterPro" id="IPR036388">
    <property type="entry name" value="WH-like_DNA-bd_sf"/>
</dbReference>
<dbReference type="InterPro" id="IPR036390">
    <property type="entry name" value="WH_DNA-bd_sf"/>
</dbReference>
<dbReference type="Gene3D" id="3.30.420.40">
    <property type="match status" value="2"/>
</dbReference>
<evidence type="ECO:0000313" key="5">
    <source>
        <dbReference type="Proteomes" id="UP000638836"/>
    </source>
</evidence>
<dbReference type="PANTHER" id="PTHR18964:SF149">
    <property type="entry name" value="BIFUNCTIONAL UDP-N-ACETYLGLUCOSAMINE 2-EPIMERASE_N-ACETYLMANNOSAMINE KINASE"/>
    <property type="match status" value="1"/>
</dbReference>
<evidence type="ECO:0000256" key="3">
    <source>
        <dbReference type="ARBA" id="ARBA00022629"/>
    </source>
</evidence>
<accession>A0ABR7TFM1</accession>
<dbReference type="SUPFAM" id="SSF46785">
    <property type="entry name" value="Winged helix' DNA-binding domain"/>
    <property type="match status" value="1"/>
</dbReference>
<dbReference type="EMBL" id="WNJQ01000013">
    <property type="protein sequence ID" value="MBC9826195.1"/>
    <property type="molecule type" value="Genomic_DNA"/>
</dbReference>
<reference evidence="4 5" key="1">
    <citation type="journal article" date="2020" name="Microorganisms">
        <title>New Insight into Antimicrobial Compounds from Food and Marine-Sourced Carnobacterium Species through Phenotype and Genome Analyses.</title>
        <authorList>
            <person name="Begrem S."/>
            <person name="Ivaniuk F."/>
            <person name="Gigout-Chevalier F."/>
            <person name="Kolypczuk L."/>
            <person name="Bonnetot S."/>
            <person name="Leroi F."/>
            <person name="Grovel O."/>
            <person name="Delbarre-Ladrat C."/>
            <person name="Passerini D."/>
        </authorList>
    </citation>
    <scope>NUCLEOTIDE SEQUENCE [LARGE SCALE GENOMIC DNA]</scope>
    <source>
        <strain evidence="4 5">MIP2551</strain>
    </source>
</reference>
<evidence type="ECO:0000313" key="4">
    <source>
        <dbReference type="EMBL" id="MBC9826195.1"/>
    </source>
</evidence>